<dbReference type="Pfam" id="PF00005">
    <property type="entry name" value="ABC_tran"/>
    <property type="match status" value="1"/>
</dbReference>
<dbReference type="InterPro" id="IPR027417">
    <property type="entry name" value="P-loop_NTPase"/>
</dbReference>
<dbReference type="InterPro" id="IPR013611">
    <property type="entry name" value="Transp-assoc_OB_typ2"/>
</dbReference>
<dbReference type="SMART" id="SM00382">
    <property type="entry name" value="AAA"/>
    <property type="match status" value="1"/>
</dbReference>
<dbReference type="RefSeq" id="WP_007861705.1">
    <property type="nucleotide sequence ID" value="NZ_KQ235875.1"/>
</dbReference>
<dbReference type="Pfam" id="PF08402">
    <property type="entry name" value="TOBE_2"/>
    <property type="match status" value="1"/>
</dbReference>
<dbReference type="InterPro" id="IPR003593">
    <property type="entry name" value="AAA+_ATPase"/>
</dbReference>
<dbReference type="PANTHER" id="PTHR42781">
    <property type="entry name" value="SPERMIDINE/PUTRESCINE IMPORT ATP-BINDING PROTEIN POTA"/>
    <property type="match status" value="1"/>
</dbReference>
<dbReference type="EMBL" id="ADLK01000045">
    <property type="protein sequence ID" value="KMW13371.1"/>
    <property type="molecule type" value="Genomic_DNA"/>
</dbReference>
<evidence type="ECO:0000313" key="6">
    <source>
        <dbReference type="EMBL" id="KMW13371.1"/>
    </source>
</evidence>
<proteinExistence type="predicted"/>
<dbReference type="InterPro" id="IPR003439">
    <property type="entry name" value="ABC_transporter-like_ATP-bd"/>
</dbReference>
<dbReference type="AlphaFoldDB" id="A0A0J9BMR2"/>
<dbReference type="EC" id="7.6.2.9" evidence="4"/>
<evidence type="ECO:0000313" key="7">
    <source>
        <dbReference type="Proteomes" id="UP000037392"/>
    </source>
</evidence>
<organism evidence="6 7">
    <name type="scientific">[Clostridium] citroniae WAL-19142</name>
    <dbReference type="NCBI Taxonomy" id="742734"/>
    <lineage>
        <taxon>Bacteria</taxon>
        <taxon>Bacillati</taxon>
        <taxon>Bacillota</taxon>
        <taxon>Clostridia</taxon>
        <taxon>Lachnospirales</taxon>
        <taxon>Lachnospiraceae</taxon>
        <taxon>Enterocloster</taxon>
    </lineage>
</organism>
<dbReference type="Gene3D" id="3.40.50.300">
    <property type="entry name" value="P-loop containing nucleotide triphosphate hydrolases"/>
    <property type="match status" value="1"/>
</dbReference>
<dbReference type="GeneID" id="93163770"/>
<evidence type="ECO:0000256" key="4">
    <source>
        <dbReference type="ARBA" id="ARBA00066388"/>
    </source>
</evidence>
<dbReference type="Proteomes" id="UP000037392">
    <property type="component" value="Unassembled WGS sequence"/>
</dbReference>
<dbReference type="GO" id="GO:0016887">
    <property type="term" value="F:ATP hydrolysis activity"/>
    <property type="evidence" value="ECO:0007669"/>
    <property type="project" value="InterPro"/>
</dbReference>
<sequence>MKIDLRNLSKSFSGKQVLNNISLCIESGSFTTLLGPSGCGKTTLLRMIAGLETPDQGDIYFDDTCVFSSFSGINLPPEKRGLGFVFQDFALWPHMTVFENVAFGLRVKGKVQGLDQQVKDALEAVQLKGFEKRYPHQLSGGQQQRVAFARAIAIRPPCILFDEPLSALDAILREEMRTELKNLVSRLGTTSVFVTHDQIEAMTMSDRIAVMNQGNVEQYEEPEKIYECPSTPFVARFVGKSNWISPSAMIRPEHLSLTPTQRWEAREMEVEGVQYMGSAYEVILRSRERSWSLVTHKRMEPGQRLTVFVDPSHVLYFASEGHA</sequence>
<evidence type="ECO:0000256" key="2">
    <source>
        <dbReference type="ARBA" id="ARBA00022741"/>
    </source>
</evidence>
<dbReference type="InterPro" id="IPR008995">
    <property type="entry name" value="Mo/tungstate-bd_C_term_dom"/>
</dbReference>
<accession>A0A0J9BMR2</accession>
<dbReference type="PROSITE" id="PS00211">
    <property type="entry name" value="ABC_TRANSPORTER_1"/>
    <property type="match status" value="1"/>
</dbReference>
<dbReference type="SUPFAM" id="SSF50331">
    <property type="entry name" value="MOP-like"/>
    <property type="match status" value="1"/>
</dbReference>
<gene>
    <name evidence="6" type="ORF">HMPREF9470_00292</name>
</gene>
<feature type="domain" description="ABC transporter" evidence="5">
    <location>
        <begin position="3"/>
        <end position="238"/>
    </location>
</feature>
<protein>
    <recommendedName>
        <fullName evidence="4">ABC-type quaternary amine transporter</fullName>
        <ecNumber evidence="4">7.6.2.9</ecNumber>
    </recommendedName>
</protein>
<dbReference type="InterPro" id="IPR050093">
    <property type="entry name" value="ABC_SmlMolc_Importer"/>
</dbReference>
<evidence type="ECO:0000259" key="5">
    <source>
        <dbReference type="PROSITE" id="PS50893"/>
    </source>
</evidence>
<dbReference type="GO" id="GO:0015418">
    <property type="term" value="F:ABC-type quaternary ammonium compound transporting activity"/>
    <property type="evidence" value="ECO:0007669"/>
    <property type="project" value="UniProtKB-EC"/>
</dbReference>
<dbReference type="GO" id="GO:0043190">
    <property type="term" value="C:ATP-binding cassette (ABC) transporter complex"/>
    <property type="evidence" value="ECO:0007669"/>
    <property type="project" value="InterPro"/>
</dbReference>
<dbReference type="FunFam" id="3.40.50.300:FF:000425">
    <property type="entry name" value="Probable ABC transporter, ATP-binding subunit"/>
    <property type="match status" value="1"/>
</dbReference>
<dbReference type="PATRIC" id="fig|742734.4.peg.314"/>
<comment type="caution">
    <text evidence="6">The sequence shown here is derived from an EMBL/GenBank/DDBJ whole genome shotgun (WGS) entry which is preliminary data.</text>
</comment>
<evidence type="ECO:0000256" key="1">
    <source>
        <dbReference type="ARBA" id="ARBA00022448"/>
    </source>
</evidence>
<name>A0A0J9BMR2_9FIRM</name>
<dbReference type="InterPro" id="IPR017871">
    <property type="entry name" value="ABC_transporter-like_CS"/>
</dbReference>
<dbReference type="PROSITE" id="PS50893">
    <property type="entry name" value="ABC_TRANSPORTER_2"/>
    <property type="match status" value="1"/>
</dbReference>
<keyword evidence="3" id="KW-0067">ATP-binding</keyword>
<dbReference type="GO" id="GO:0005524">
    <property type="term" value="F:ATP binding"/>
    <property type="evidence" value="ECO:0007669"/>
    <property type="project" value="UniProtKB-KW"/>
</dbReference>
<evidence type="ECO:0000256" key="3">
    <source>
        <dbReference type="ARBA" id="ARBA00022840"/>
    </source>
</evidence>
<dbReference type="PANTHER" id="PTHR42781:SF4">
    <property type="entry name" value="SPERMIDINE_PUTRESCINE IMPORT ATP-BINDING PROTEIN POTA"/>
    <property type="match status" value="1"/>
</dbReference>
<dbReference type="SUPFAM" id="SSF52540">
    <property type="entry name" value="P-loop containing nucleoside triphosphate hydrolases"/>
    <property type="match status" value="1"/>
</dbReference>
<keyword evidence="1" id="KW-0813">Transport</keyword>
<dbReference type="OrthoDB" id="9802264at2"/>
<keyword evidence="2" id="KW-0547">Nucleotide-binding</keyword>
<reference evidence="6 7" key="1">
    <citation type="submission" date="2011-04" db="EMBL/GenBank/DDBJ databases">
        <title>The Genome Sequence of Clostridium citroniae WAL-19142.</title>
        <authorList>
            <consortium name="The Broad Institute Genome Sequencing Platform"/>
            <person name="Earl A."/>
            <person name="Ward D."/>
            <person name="Feldgarden M."/>
            <person name="Gevers D."/>
            <person name="Warren Y.A."/>
            <person name="Tyrrell K.L."/>
            <person name="Citron D.M."/>
            <person name="Goldstein E.J."/>
            <person name="Daigneault M."/>
            <person name="Allen-Vercoe E."/>
            <person name="Young S.K."/>
            <person name="Zeng Q."/>
            <person name="Gargeya S."/>
            <person name="Fitzgerald M."/>
            <person name="Haas B."/>
            <person name="Abouelleil A."/>
            <person name="Alvarado L."/>
            <person name="Arachchi H.M."/>
            <person name="Berlin A."/>
            <person name="Brown A."/>
            <person name="Chapman S.B."/>
            <person name="Chen Z."/>
            <person name="Dunbar C."/>
            <person name="Freedman E."/>
            <person name="Gearin G."/>
            <person name="Gellesch M."/>
            <person name="Goldberg J."/>
            <person name="Griggs A."/>
            <person name="Gujja S."/>
            <person name="Heilman E.R."/>
            <person name="Heiman D."/>
            <person name="Howarth C."/>
            <person name="Larson L."/>
            <person name="Lui A."/>
            <person name="MacDonald P.J."/>
            <person name="Mehta T."/>
            <person name="Montmayeur A."/>
            <person name="Murphy C."/>
            <person name="Neiman D."/>
            <person name="Pearson M."/>
            <person name="Priest M."/>
            <person name="Roberts A."/>
            <person name="Saif S."/>
            <person name="Shea T."/>
            <person name="Shenoy N."/>
            <person name="Sisk P."/>
            <person name="Stolte C."/>
            <person name="Sykes S."/>
            <person name="White J."/>
            <person name="Yandava C."/>
            <person name="Wortman J."/>
            <person name="Nusbaum C."/>
            <person name="Birren B."/>
        </authorList>
    </citation>
    <scope>NUCLEOTIDE SEQUENCE [LARGE SCALE GENOMIC DNA]</scope>
    <source>
        <strain evidence="6 7">WAL-19142</strain>
    </source>
</reference>